<gene>
    <name evidence="1" type="ORF">ENW96_02680</name>
</gene>
<evidence type="ECO:0000313" key="1">
    <source>
        <dbReference type="EMBL" id="HGF33280.1"/>
    </source>
</evidence>
<protein>
    <submittedName>
        <fullName evidence="1">Uncharacterized protein</fullName>
    </submittedName>
</protein>
<name>A0A7C3V6R5_9BACT</name>
<dbReference type="EMBL" id="DTMF01000068">
    <property type="protein sequence ID" value="HGF33280.1"/>
    <property type="molecule type" value="Genomic_DNA"/>
</dbReference>
<proteinExistence type="predicted"/>
<organism evidence="1">
    <name type="scientific">Desulfobacca acetoxidans</name>
    <dbReference type="NCBI Taxonomy" id="60893"/>
    <lineage>
        <taxon>Bacteria</taxon>
        <taxon>Pseudomonadati</taxon>
        <taxon>Thermodesulfobacteriota</taxon>
        <taxon>Desulfobaccia</taxon>
        <taxon>Desulfobaccales</taxon>
        <taxon>Desulfobaccaceae</taxon>
        <taxon>Desulfobacca</taxon>
    </lineage>
</organism>
<accession>A0A7C3V6R5</accession>
<sequence length="617" mass="65906">MSVTLFKEFIVGMTDYIAKHNANYGAIETNLNYILGVLTGQSSGELAVPLGLREILDRKGIIGIGSYDFNEGTLSGPGYNLAVAAGAYWSGTTFLSKTGSSNVSMAGKATGTWYLYLDASGSPAVSNTVQNNTIRSFAYNATTHVVSNKQLYTGVAVLFDGDDYADMLTSAAKSKTFTRVADRLEEIEAGQDVFSGYYAQDLPHSGLNFKYQAGKVRNDSAITDTPAGQLALTDNATSYVEVNPADGTVSANTTGFTSGRIPLYQVATSDGSISTVADKRTPAIAGTGGGGGGGHTQGTDQGTTYPTFTIDSDAAGIPTGRAGIEVENGDDPNAALKFNRDTGRWEYSEDGGDSWKVLGEVNLSLAAQQFTKFVPLENPPEVRTDTARGSSIDYEPIDLSGCLGSPQFGVNAVVLRVFFNDSAPGANTKVLFKKGGGAFSPATAYTVWSDESDGEPKPADLVVPLGDENTVEFFVFASGPDTANLRVFLLGYFEEVFGVGTQEKTFTQSNIPCPANSQVDLTFENFVNRGLVHYFRIEETSGLPANVYDVHLYADAAFSTLLYKVEGVIPGSDPFEDWLPFWVHDAEVERKIRARIVNHDLSQAGTFAITIKAEQFA</sequence>
<dbReference type="AlphaFoldDB" id="A0A7C3V6R5"/>
<comment type="caution">
    <text evidence="1">The sequence shown here is derived from an EMBL/GenBank/DDBJ whole genome shotgun (WGS) entry which is preliminary data.</text>
</comment>
<reference evidence="1" key="1">
    <citation type="journal article" date="2020" name="mSystems">
        <title>Genome- and Community-Level Interaction Insights into Carbon Utilization and Element Cycling Functions of Hydrothermarchaeota in Hydrothermal Sediment.</title>
        <authorList>
            <person name="Zhou Z."/>
            <person name="Liu Y."/>
            <person name="Xu W."/>
            <person name="Pan J."/>
            <person name="Luo Z.H."/>
            <person name="Li M."/>
        </authorList>
    </citation>
    <scope>NUCLEOTIDE SEQUENCE [LARGE SCALE GENOMIC DNA]</scope>
    <source>
        <strain evidence="1">SpSt-897</strain>
    </source>
</reference>